<evidence type="ECO:0000313" key="2">
    <source>
        <dbReference type="EMBL" id="CAF1897779.1"/>
    </source>
</evidence>
<gene>
    <name evidence="2" type="ORF">DARMORV10_C02P18770.1</name>
</gene>
<name>A0A816KDM7_BRANA</name>
<dbReference type="EMBL" id="HG994366">
    <property type="protein sequence ID" value="CAF1897779.1"/>
    <property type="molecule type" value="Genomic_DNA"/>
</dbReference>
<proteinExistence type="predicted"/>
<organism evidence="2">
    <name type="scientific">Brassica napus</name>
    <name type="common">Rape</name>
    <dbReference type="NCBI Taxonomy" id="3708"/>
    <lineage>
        <taxon>Eukaryota</taxon>
        <taxon>Viridiplantae</taxon>
        <taxon>Streptophyta</taxon>
        <taxon>Embryophyta</taxon>
        <taxon>Tracheophyta</taxon>
        <taxon>Spermatophyta</taxon>
        <taxon>Magnoliopsida</taxon>
        <taxon>eudicotyledons</taxon>
        <taxon>Gunneridae</taxon>
        <taxon>Pentapetalae</taxon>
        <taxon>rosids</taxon>
        <taxon>malvids</taxon>
        <taxon>Brassicales</taxon>
        <taxon>Brassicaceae</taxon>
        <taxon>Brassiceae</taxon>
        <taxon>Brassica</taxon>
    </lineage>
</organism>
<evidence type="ECO:0000256" key="1">
    <source>
        <dbReference type="SAM" id="MobiDB-lite"/>
    </source>
</evidence>
<feature type="region of interest" description="Disordered" evidence="1">
    <location>
        <begin position="307"/>
        <end position="343"/>
    </location>
</feature>
<accession>A0A816KDM7</accession>
<reference evidence="2" key="1">
    <citation type="submission" date="2021-01" db="EMBL/GenBank/DDBJ databases">
        <authorList>
            <consortium name="Genoscope - CEA"/>
            <person name="William W."/>
        </authorList>
    </citation>
    <scope>NUCLEOTIDE SEQUENCE</scope>
</reference>
<protein>
    <submittedName>
        <fullName evidence="2">(rape) hypothetical protein</fullName>
    </submittedName>
</protein>
<sequence>MIITTQNFYFVLWCSREVVAAESIVKVGFLGFARGFRFSWFGLSSCDGGAWRRMFQLVLKIRCAVFQIFFLPETGERLSDSGLSTYPRRLGVSHPFSGDRRASEVPLPRGVWFLLSALACCEGWWWSHVDVLRLSMASPVQLCRVSLSSVSPSSWFRGQCSGRSVPICFSGCCSLLSSFCTVRFRFPPVPAFDDFRLPLFGSRRRHMVEWLVYSRGLWVRSTLQWFPLVIQQSQCRVSSFDWSWCVGSLIFFRLCKLSGSRRCGCLKPGFLLVCFHCYYRIHASSPRNGLSADGFGGDLRDSLGLSLGERDRSVGDGGSPQRCGPSQSLGSRSRLKKEVSRKP</sequence>
<dbReference type="Gramene" id="CDX96181">
    <property type="protein sequence ID" value="CDX96181"/>
    <property type="gene ID" value="GSBRNA2T00102250001"/>
</dbReference>
<dbReference type="AlphaFoldDB" id="A0A816KDM7"/>
<dbReference type="Proteomes" id="UP001295469">
    <property type="component" value="Chromosome C02"/>
</dbReference>